<dbReference type="Proteomes" id="UP000298429">
    <property type="component" value="Unassembled WGS sequence"/>
</dbReference>
<dbReference type="SUPFAM" id="SSF88874">
    <property type="entry name" value="Receptor-binding domain of short tail fibre protein gp12"/>
    <property type="match status" value="1"/>
</dbReference>
<proteinExistence type="predicted"/>
<accession>A0A5F2BK83</accession>
<evidence type="ECO:0000313" key="2">
    <source>
        <dbReference type="Proteomes" id="UP000298429"/>
    </source>
</evidence>
<dbReference type="AlphaFoldDB" id="A0A5F2BK83"/>
<evidence type="ECO:0000313" key="1">
    <source>
        <dbReference type="EMBL" id="TGM05965.1"/>
    </source>
</evidence>
<name>A0A5F2BK83_9LEPT</name>
<reference evidence="1 2" key="1">
    <citation type="journal article" date="2019" name="PLoS Negl. Trop. Dis.">
        <title>Revisiting the worldwide diversity of Leptospira species in the environment.</title>
        <authorList>
            <person name="Vincent A.T."/>
            <person name="Schiettekatte O."/>
            <person name="Bourhy P."/>
            <person name="Veyrier F.J."/>
            <person name="Picardeau M."/>
        </authorList>
    </citation>
    <scope>NUCLEOTIDE SEQUENCE [LARGE SCALE GENOMIC DNA]</scope>
    <source>
        <strain evidence="1 2">201702444</strain>
    </source>
</reference>
<protein>
    <recommendedName>
        <fullName evidence="3">Phage tail collar domain-containing protein</fullName>
    </recommendedName>
</protein>
<evidence type="ECO:0008006" key="3">
    <source>
        <dbReference type="Google" id="ProtNLM"/>
    </source>
</evidence>
<dbReference type="EMBL" id="RQGN01000036">
    <property type="protein sequence ID" value="TGM05965.1"/>
    <property type="molecule type" value="Genomic_DNA"/>
</dbReference>
<dbReference type="OrthoDB" id="345062at2"/>
<comment type="caution">
    <text evidence="1">The sequence shown here is derived from an EMBL/GenBank/DDBJ whole genome shotgun (WGS) entry which is preliminary data.</text>
</comment>
<organism evidence="1 2">
    <name type="scientific">Leptospira barantonii</name>
    <dbReference type="NCBI Taxonomy" id="2023184"/>
    <lineage>
        <taxon>Bacteria</taxon>
        <taxon>Pseudomonadati</taxon>
        <taxon>Spirochaetota</taxon>
        <taxon>Spirochaetia</taxon>
        <taxon>Leptospirales</taxon>
        <taxon>Leptospiraceae</taxon>
        <taxon>Leptospira</taxon>
    </lineage>
</organism>
<sequence>MKSFKNDFLKDNLLRSYFDSKLLDESNSRLSSDTSIQNQMGLKLNSSEKGAVLGLATLGIDGKLVTSQRPQILASEISQDTTHRFITDTDRSTWNGALTPDWNAVQNKPTSFPPTAHDHNTIYYTKSEIDSALLTKRGTGAILASDITQDATHRFITDVERTTWNAGGGGSGFDVGDVKTSARTSTPTGWLLLNGQTIGNTGSGATNSGSVFQNLFVLLWSDWSNVVLPILDSNGSVSTRGASALADWNANKRLPIPNIAGRTPVGVGSGAGLSSRALGEKFGEENHILTIPEIPSHDHGGGNHNHNSDAASLNPIAGSYVVKTGFSGFGTSATYNSGNIIQSQGGGLGHNNMQPSLVLNFFIKY</sequence>
<gene>
    <name evidence="1" type="ORF">EHQ76_06780</name>
</gene>